<dbReference type="GO" id="GO:0006281">
    <property type="term" value="P:DNA repair"/>
    <property type="evidence" value="ECO:0007669"/>
    <property type="project" value="InterPro"/>
</dbReference>
<evidence type="ECO:0000256" key="2">
    <source>
        <dbReference type="ARBA" id="ARBA00004123"/>
    </source>
</evidence>
<keyword evidence="20" id="KW-1185">Reference proteome</keyword>
<protein>
    <recommendedName>
        <fullName evidence="4 15">Histone-lysine N-methyltransferase, H3 lysine-79 specific</fullName>
        <ecNumber evidence="3 15">2.1.1.360</ecNumber>
    </recommendedName>
    <alternativeName>
        <fullName evidence="13 15">Histone H3-K79 methyltransferase</fullName>
    </alternativeName>
</protein>
<name>A0A1E1K9B2_9HELO</name>
<dbReference type="Gene3D" id="3.40.50.150">
    <property type="entry name" value="Vaccinia Virus protein VP39"/>
    <property type="match status" value="1"/>
</dbReference>
<evidence type="ECO:0000313" key="19">
    <source>
        <dbReference type="EMBL" id="CZS94490.1"/>
    </source>
</evidence>
<evidence type="ECO:0000256" key="11">
    <source>
        <dbReference type="ARBA" id="ARBA00023163"/>
    </source>
</evidence>
<dbReference type="InterPro" id="IPR029063">
    <property type="entry name" value="SAM-dependent_MTases_sf"/>
</dbReference>
<feature type="binding site" evidence="16">
    <location>
        <begin position="422"/>
        <end position="423"/>
    </location>
    <ligand>
        <name>S-adenosyl-L-methionine</name>
        <dbReference type="ChEBI" id="CHEBI:59789"/>
    </ligand>
</feature>
<dbReference type="GO" id="GO:0140956">
    <property type="term" value="F:histone H3K79 trimethyltransferase activity"/>
    <property type="evidence" value="ECO:0007669"/>
    <property type="project" value="UniProtKB-EC"/>
</dbReference>
<keyword evidence="6 15" id="KW-0808">Transferase</keyword>
<dbReference type="SUPFAM" id="SSF53335">
    <property type="entry name" value="S-adenosyl-L-methionine-dependent methyltransferases"/>
    <property type="match status" value="1"/>
</dbReference>
<comment type="similarity">
    <text evidence="15">Belongs to the class I-like SAM-binding methyltransferase superfamily. DOT1 family.</text>
</comment>
<dbReference type="GO" id="GO:0042393">
    <property type="term" value="F:histone binding"/>
    <property type="evidence" value="ECO:0007669"/>
    <property type="project" value="InterPro"/>
</dbReference>
<dbReference type="PIRSF" id="PIRSF017570">
    <property type="entry name" value="Histone_H3-K79_MeTrfase"/>
    <property type="match status" value="1"/>
</dbReference>
<evidence type="ECO:0000256" key="8">
    <source>
        <dbReference type="ARBA" id="ARBA00022737"/>
    </source>
</evidence>
<dbReference type="GO" id="GO:0000786">
    <property type="term" value="C:nucleosome"/>
    <property type="evidence" value="ECO:0007669"/>
    <property type="project" value="InterPro"/>
</dbReference>
<keyword evidence="5 15" id="KW-0489">Methyltransferase</keyword>
<reference evidence="20" key="1">
    <citation type="submission" date="2016-03" db="EMBL/GenBank/DDBJ databases">
        <authorList>
            <person name="Ploux O."/>
        </authorList>
    </citation>
    <scope>NUCLEOTIDE SEQUENCE [LARGE SCALE GENOMIC DNA]</scope>
    <source>
        <strain evidence="20">UK7</strain>
    </source>
</reference>
<evidence type="ECO:0000256" key="7">
    <source>
        <dbReference type="ARBA" id="ARBA00022691"/>
    </source>
</evidence>
<dbReference type="AlphaFoldDB" id="A0A1E1K9B2"/>
<comment type="subcellular location">
    <subcellularLocation>
        <location evidence="2 15">Nucleus</location>
    </subcellularLocation>
</comment>
<evidence type="ECO:0000256" key="16">
    <source>
        <dbReference type="PIRSR" id="PIRSR017570-1"/>
    </source>
</evidence>
<evidence type="ECO:0000256" key="15">
    <source>
        <dbReference type="PIRNR" id="PIRNR017570"/>
    </source>
</evidence>
<dbReference type="STRING" id="914237.A0A1E1K9B2"/>
<gene>
    <name evidence="19" type="ORF">RCO7_10082</name>
</gene>
<feature type="binding site" evidence="16">
    <location>
        <begin position="360"/>
        <end position="369"/>
    </location>
    <ligand>
        <name>S-adenosyl-L-methionine</name>
        <dbReference type="ChEBI" id="CHEBI:59789"/>
    </ligand>
</feature>
<dbReference type="EMBL" id="FJUW01000008">
    <property type="protein sequence ID" value="CZS94490.1"/>
    <property type="molecule type" value="Genomic_DNA"/>
</dbReference>
<keyword evidence="9 15" id="KW-0156">Chromatin regulator</keyword>
<accession>A0A1E1K9B2</accession>
<feature type="binding site" evidence="16">
    <location>
        <begin position="337"/>
        <end position="340"/>
    </location>
    <ligand>
        <name>S-adenosyl-L-methionine</name>
        <dbReference type="ChEBI" id="CHEBI:59789"/>
    </ligand>
</feature>
<proteinExistence type="inferred from homology"/>
<evidence type="ECO:0000256" key="4">
    <source>
        <dbReference type="ARBA" id="ARBA00020987"/>
    </source>
</evidence>
<dbReference type="GO" id="GO:0032259">
    <property type="term" value="P:methylation"/>
    <property type="evidence" value="ECO:0007669"/>
    <property type="project" value="UniProtKB-KW"/>
</dbReference>
<evidence type="ECO:0000256" key="17">
    <source>
        <dbReference type="SAM" id="MobiDB-lite"/>
    </source>
</evidence>
<dbReference type="PROSITE" id="PS51569">
    <property type="entry name" value="DOT1"/>
    <property type="match status" value="1"/>
</dbReference>
<dbReference type="InterPro" id="IPR030445">
    <property type="entry name" value="H3-K79_meTrfase"/>
</dbReference>
<keyword evidence="12 15" id="KW-0539">Nucleus</keyword>
<evidence type="ECO:0000256" key="5">
    <source>
        <dbReference type="ARBA" id="ARBA00022603"/>
    </source>
</evidence>
<keyword evidence="7 15" id="KW-0949">S-adenosyl-L-methionine</keyword>
<organism evidence="19 20">
    <name type="scientific">Rhynchosporium graminicola</name>
    <dbReference type="NCBI Taxonomy" id="2792576"/>
    <lineage>
        <taxon>Eukaryota</taxon>
        <taxon>Fungi</taxon>
        <taxon>Dikarya</taxon>
        <taxon>Ascomycota</taxon>
        <taxon>Pezizomycotina</taxon>
        <taxon>Leotiomycetes</taxon>
        <taxon>Helotiales</taxon>
        <taxon>Ploettnerulaceae</taxon>
        <taxon>Rhynchosporium</taxon>
    </lineage>
</organism>
<evidence type="ECO:0000256" key="12">
    <source>
        <dbReference type="ARBA" id="ARBA00023242"/>
    </source>
</evidence>
<evidence type="ECO:0000256" key="6">
    <source>
        <dbReference type="ARBA" id="ARBA00022679"/>
    </source>
</evidence>
<evidence type="ECO:0000256" key="9">
    <source>
        <dbReference type="ARBA" id="ARBA00022853"/>
    </source>
</evidence>
<dbReference type="GO" id="GO:0000077">
    <property type="term" value="P:DNA damage checkpoint signaling"/>
    <property type="evidence" value="ECO:0007669"/>
    <property type="project" value="InterPro"/>
</dbReference>
<feature type="compositionally biased region" description="Low complexity" evidence="17">
    <location>
        <begin position="37"/>
        <end position="79"/>
    </location>
</feature>
<dbReference type="CDD" id="cd02440">
    <property type="entry name" value="AdoMet_MTases"/>
    <property type="match status" value="1"/>
</dbReference>
<keyword evidence="10 15" id="KW-0805">Transcription regulation</keyword>
<dbReference type="FunFam" id="3.40.50.150:FF:000033">
    <property type="entry name" value="Histone-lysine N-methyltransferase, H3 lysine-79 specific"/>
    <property type="match status" value="1"/>
</dbReference>
<feature type="domain" description="DOT1" evidence="18">
    <location>
        <begin position="201"/>
        <end position="528"/>
    </location>
</feature>
<evidence type="ECO:0000256" key="13">
    <source>
        <dbReference type="ARBA" id="ARBA00029821"/>
    </source>
</evidence>
<dbReference type="GO" id="GO:0000781">
    <property type="term" value="C:chromosome, telomeric region"/>
    <property type="evidence" value="ECO:0007669"/>
    <property type="project" value="GOC"/>
</dbReference>
<dbReference type="InParanoid" id="A0A1E1K9B2"/>
<evidence type="ECO:0000256" key="1">
    <source>
        <dbReference type="ARBA" id="ARBA00003482"/>
    </source>
</evidence>
<comment type="catalytic activity">
    <reaction evidence="14 15">
        <text>L-lysyl(79)-[histone H3] + 3 S-adenosyl-L-methionine = N(6),N(6),N(6)-trimethyl-L-lysyl(79)-[histone H3] + 3 S-adenosyl-L-homocysteine + 3 H(+)</text>
        <dbReference type="Rhea" id="RHEA:60328"/>
        <dbReference type="Rhea" id="RHEA-COMP:15549"/>
        <dbReference type="Rhea" id="RHEA-COMP:15552"/>
        <dbReference type="ChEBI" id="CHEBI:15378"/>
        <dbReference type="ChEBI" id="CHEBI:29969"/>
        <dbReference type="ChEBI" id="CHEBI:57856"/>
        <dbReference type="ChEBI" id="CHEBI:59789"/>
        <dbReference type="ChEBI" id="CHEBI:61961"/>
        <dbReference type="EC" id="2.1.1.360"/>
    </reaction>
</comment>
<dbReference type="Proteomes" id="UP000178129">
    <property type="component" value="Unassembled WGS sequence"/>
</dbReference>
<comment type="function">
    <text evidence="1 15">Histone methyltransferase that specifically trimethylates histone H3 to form H3K79me3. This methylation is required for telomere silencing and for the pachytene checkpoint during the meiotic cell cycle by allowing the recruitment of RAD9 to double strand breaks. Nucleosomes are preferred as substrate compared to free histone.</text>
</comment>
<evidence type="ECO:0000259" key="18">
    <source>
        <dbReference type="PROSITE" id="PS51569"/>
    </source>
</evidence>
<evidence type="ECO:0000313" key="20">
    <source>
        <dbReference type="Proteomes" id="UP000178129"/>
    </source>
</evidence>
<dbReference type="EC" id="2.1.1.360" evidence="3 15"/>
<dbReference type="GO" id="GO:0031509">
    <property type="term" value="P:subtelomeric heterochromatin formation"/>
    <property type="evidence" value="ECO:0007669"/>
    <property type="project" value="InterPro"/>
</dbReference>
<evidence type="ECO:0000256" key="10">
    <source>
        <dbReference type="ARBA" id="ARBA00023015"/>
    </source>
</evidence>
<keyword evidence="11 15" id="KW-0804">Transcription</keyword>
<comment type="caution">
    <text evidence="19">The sequence shown here is derived from an EMBL/GenBank/DDBJ whole genome shotgun (WGS) entry which is preliminary data.</text>
</comment>
<feature type="region of interest" description="Disordered" evidence="17">
    <location>
        <begin position="25"/>
        <end position="149"/>
    </location>
</feature>
<dbReference type="Gene3D" id="1.10.260.170">
    <property type="match status" value="1"/>
</dbReference>
<evidence type="ECO:0000256" key="14">
    <source>
        <dbReference type="ARBA" id="ARBA00047770"/>
    </source>
</evidence>
<dbReference type="PANTHER" id="PTHR21451:SF0">
    <property type="entry name" value="HISTONE-LYSINE N-METHYLTRANSFERASE, H3 LYSINE-79 SPECIFIC"/>
    <property type="match status" value="1"/>
</dbReference>
<dbReference type="PANTHER" id="PTHR21451">
    <property type="entry name" value="HISTONE H3 METHYLTRANSFERASE"/>
    <property type="match status" value="1"/>
</dbReference>
<dbReference type="GO" id="GO:0005634">
    <property type="term" value="C:nucleus"/>
    <property type="evidence" value="ECO:0007669"/>
    <property type="project" value="UniProtKB-SubCell"/>
</dbReference>
<dbReference type="InterPro" id="IPR021162">
    <property type="entry name" value="Dot1"/>
</dbReference>
<evidence type="ECO:0000256" key="3">
    <source>
        <dbReference type="ARBA" id="ARBA00012190"/>
    </source>
</evidence>
<dbReference type="InterPro" id="IPR025789">
    <property type="entry name" value="DOT1_dom"/>
</dbReference>
<sequence>MNRLFGGAKTGIKPVKGKVTIIQVKGEKKATPLPSVSKARQQASKGSQQSRGSSARPSSSTNSRPPSSASTSPGTSATPYTDTQEPSAYLGVSKRKASRQLTPSNSEHYIPLMNDDSDSGNSSNSELINDTKYFKRQRREQDVDTKRRLRSRKAFSDELGPEFPMIHAADLATKSGGAHPATASSQTVTVELRYPSASQRERFYLDCGKDKIDSFEEIVDVARIVRDVYLTTHQATIFKKSDSGVIRRLVKAKNAITSQTNPKLDPNLLENFKCAVKFYNRNMKSLLEAGTLATNLDNMHHLPLKMIQFIMQQVYDRAVSPNVELLGKYKPASDETYGELLSPFVDRVLQQCNLKSDQVFVDLGSGVGNVVLQAALEFGCESWGCEMMPNACELARKQAAEFKARCRLWGLAPGEVHLEEGSFFENKAIGIALKKADIVLVNNFKFDPETNDALRLLFLDLKDGCYIISLKSFAVGNDRNPEDPANLIQNIDGGNFGFGDVSWTGNYGPYYIATKDEAHLARMRAANKR</sequence>
<feature type="binding site" evidence="16">
    <location>
        <position position="386"/>
    </location>
    <ligand>
        <name>S-adenosyl-L-methionine</name>
        <dbReference type="ChEBI" id="CHEBI:59789"/>
    </ligand>
</feature>
<dbReference type="Pfam" id="PF08123">
    <property type="entry name" value="DOT1"/>
    <property type="match status" value="1"/>
</dbReference>
<keyword evidence="8" id="KW-0677">Repeat</keyword>